<evidence type="ECO:0000256" key="5">
    <source>
        <dbReference type="ARBA" id="ARBA00022927"/>
    </source>
</evidence>
<dbReference type="GO" id="GO:0006605">
    <property type="term" value="P:protein targeting"/>
    <property type="evidence" value="ECO:0007669"/>
    <property type="project" value="UniProtKB-UniRule"/>
</dbReference>
<evidence type="ECO:0000256" key="2">
    <source>
        <dbReference type="ARBA" id="ARBA00022448"/>
    </source>
</evidence>
<evidence type="ECO:0000256" key="3">
    <source>
        <dbReference type="ARBA" id="ARBA00022475"/>
    </source>
</evidence>
<keyword evidence="11" id="KW-1185">Reference proteome</keyword>
<keyword evidence="7 9" id="KW-0811">Translocation</keyword>
<dbReference type="InterPro" id="IPR005807">
    <property type="entry name" value="SecE_bac"/>
</dbReference>
<dbReference type="Proteomes" id="UP000266091">
    <property type="component" value="Unassembled WGS sequence"/>
</dbReference>
<accession>A0A388SCR6</accession>
<evidence type="ECO:0000256" key="4">
    <source>
        <dbReference type="ARBA" id="ARBA00022692"/>
    </source>
</evidence>
<dbReference type="GO" id="GO:0009306">
    <property type="term" value="P:protein secretion"/>
    <property type="evidence" value="ECO:0007669"/>
    <property type="project" value="UniProtKB-UniRule"/>
</dbReference>
<dbReference type="NCBIfam" id="TIGR00964">
    <property type="entry name" value="secE_bact"/>
    <property type="match status" value="1"/>
</dbReference>
<reference evidence="10 11" key="1">
    <citation type="journal article" date="2018" name="Int. J. Syst. Evol. Microbiol.">
        <title>Mesosutterella multiformis gen. nov., sp. nov., a member of the family Sutterellaceae and Sutterella megalosphaeroides sp. nov., isolated from human faeces.</title>
        <authorList>
            <person name="Sakamoto M."/>
            <person name="Ikeyama N."/>
            <person name="Kunihiro T."/>
            <person name="Iino T."/>
            <person name="Yuki M."/>
            <person name="Ohkuma M."/>
        </authorList>
    </citation>
    <scope>NUCLEOTIDE SEQUENCE [LARGE SCALE GENOMIC DNA]</scope>
    <source>
        <strain evidence="10 11">4NBBH2</strain>
    </source>
</reference>
<keyword evidence="4 9" id="KW-0812">Transmembrane</keyword>
<keyword evidence="2 9" id="KW-0813">Transport</keyword>
<dbReference type="EMBL" id="BGZJ01000001">
    <property type="protein sequence ID" value="GBO93210.1"/>
    <property type="molecule type" value="Genomic_DNA"/>
</dbReference>
<dbReference type="InterPro" id="IPR001901">
    <property type="entry name" value="Translocase_SecE/Sec61-g"/>
</dbReference>
<dbReference type="GO" id="GO:0008320">
    <property type="term" value="F:protein transmembrane transporter activity"/>
    <property type="evidence" value="ECO:0007669"/>
    <property type="project" value="UniProtKB-UniRule"/>
</dbReference>
<comment type="caution">
    <text evidence="10">The sequence shown here is derived from an EMBL/GenBank/DDBJ whole genome shotgun (WGS) entry which is preliminary data.</text>
</comment>
<comment type="subunit">
    <text evidence="9">Component of the Sec protein translocase complex. Heterotrimer consisting of SecY, SecE and SecG subunits. The heterotrimers can form oligomers, although 1 heterotrimer is thought to be able to translocate proteins. Interacts with the ribosome. Interacts with SecDF, and other proteins may be involved. Interacts with SecA.</text>
</comment>
<protein>
    <recommendedName>
        <fullName evidence="9">Protein translocase subunit SecE</fullName>
    </recommendedName>
</protein>
<evidence type="ECO:0000256" key="6">
    <source>
        <dbReference type="ARBA" id="ARBA00022989"/>
    </source>
</evidence>
<keyword evidence="5 9" id="KW-0653">Protein transport</keyword>
<evidence type="ECO:0000256" key="7">
    <source>
        <dbReference type="ARBA" id="ARBA00023010"/>
    </source>
</evidence>
<comment type="subcellular location">
    <subcellularLocation>
        <location evidence="1">Membrane</location>
    </subcellularLocation>
</comment>
<evidence type="ECO:0000256" key="8">
    <source>
        <dbReference type="ARBA" id="ARBA00023136"/>
    </source>
</evidence>
<keyword evidence="8 9" id="KW-0472">Membrane</keyword>
<dbReference type="GO" id="GO:0065002">
    <property type="term" value="P:intracellular protein transmembrane transport"/>
    <property type="evidence" value="ECO:0007669"/>
    <property type="project" value="UniProtKB-UniRule"/>
</dbReference>
<dbReference type="Gene3D" id="1.20.5.1030">
    <property type="entry name" value="Preprotein translocase secy subunit"/>
    <property type="match status" value="1"/>
</dbReference>
<comment type="similarity">
    <text evidence="9">Belongs to the SecE/SEC61-gamma family.</text>
</comment>
<dbReference type="NCBIfam" id="NF004371">
    <property type="entry name" value="PRK05740.1-1"/>
    <property type="match status" value="1"/>
</dbReference>
<dbReference type="AlphaFoldDB" id="A0A388SCR6"/>
<evidence type="ECO:0000313" key="10">
    <source>
        <dbReference type="EMBL" id="GBO93210.1"/>
    </source>
</evidence>
<dbReference type="Pfam" id="PF00584">
    <property type="entry name" value="SecE"/>
    <property type="match status" value="1"/>
</dbReference>
<dbReference type="GO" id="GO:0043952">
    <property type="term" value="P:protein transport by the Sec complex"/>
    <property type="evidence" value="ECO:0007669"/>
    <property type="project" value="UniProtKB-UniRule"/>
</dbReference>
<comment type="function">
    <text evidence="9">Essential subunit of the Sec protein translocation channel SecYEG. Clamps together the 2 halves of SecY. May contact the channel plug during translocation.</text>
</comment>
<dbReference type="PANTHER" id="PTHR33910">
    <property type="entry name" value="PROTEIN TRANSLOCASE SUBUNIT SECE"/>
    <property type="match status" value="1"/>
</dbReference>
<name>A0A388SCR6_9BURK</name>
<feature type="transmembrane region" description="Helical" evidence="9">
    <location>
        <begin position="17"/>
        <end position="37"/>
    </location>
</feature>
<keyword evidence="3 9" id="KW-1003">Cell membrane</keyword>
<evidence type="ECO:0000256" key="1">
    <source>
        <dbReference type="ARBA" id="ARBA00004370"/>
    </source>
</evidence>
<sequence>MSKPKEQVEEPSKGRDLVLVTIAIIVAVAGVLAFTFLSDQSLGVRLACLAAGLVVGCAIAWFSPSGKRFIAYGRASYDELRLVVWPTRRETLTSTGLVMGFVVIIALFLFVIDKIIEWGLYDVLLKLI</sequence>
<comment type="caution">
    <text evidence="9">Lacks conserved residue(s) required for the propagation of feature annotation.</text>
</comment>
<dbReference type="OrthoDB" id="9806365at2"/>
<dbReference type="GO" id="GO:0005886">
    <property type="term" value="C:plasma membrane"/>
    <property type="evidence" value="ECO:0007669"/>
    <property type="project" value="UniProtKB-UniRule"/>
</dbReference>
<feature type="transmembrane region" description="Helical" evidence="9">
    <location>
        <begin position="44"/>
        <end position="62"/>
    </location>
</feature>
<keyword evidence="6 9" id="KW-1133">Transmembrane helix</keyword>
<dbReference type="HAMAP" id="MF_00422">
    <property type="entry name" value="SecE"/>
    <property type="match status" value="1"/>
</dbReference>
<accession>A0A401LKD4</accession>
<gene>
    <name evidence="9 10" type="primary">secE</name>
    <name evidence="10" type="ORF">MESMUL_05640</name>
</gene>
<proteinExistence type="inferred from homology"/>
<dbReference type="InterPro" id="IPR038379">
    <property type="entry name" value="SecE_sf"/>
</dbReference>
<feature type="transmembrane region" description="Helical" evidence="9">
    <location>
        <begin position="92"/>
        <end position="112"/>
    </location>
</feature>
<evidence type="ECO:0000256" key="9">
    <source>
        <dbReference type="HAMAP-Rule" id="MF_00422"/>
    </source>
</evidence>
<dbReference type="PANTHER" id="PTHR33910:SF1">
    <property type="entry name" value="PROTEIN TRANSLOCASE SUBUNIT SECE"/>
    <property type="match status" value="1"/>
</dbReference>
<organism evidence="10 11">
    <name type="scientific">Mesosutterella multiformis</name>
    <dbReference type="NCBI Taxonomy" id="2259133"/>
    <lineage>
        <taxon>Bacteria</taxon>
        <taxon>Pseudomonadati</taxon>
        <taxon>Pseudomonadota</taxon>
        <taxon>Betaproteobacteria</taxon>
        <taxon>Burkholderiales</taxon>
        <taxon>Sutterellaceae</taxon>
        <taxon>Mesosutterella</taxon>
    </lineage>
</organism>
<evidence type="ECO:0000313" key="11">
    <source>
        <dbReference type="Proteomes" id="UP000266091"/>
    </source>
</evidence>
<dbReference type="RefSeq" id="WP_116269632.1">
    <property type="nucleotide sequence ID" value="NZ_BGZJ01000001.1"/>
</dbReference>
<dbReference type="PRINTS" id="PR01650">
    <property type="entry name" value="SECETRNLCASE"/>
</dbReference>